<dbReference type="Proteomes" id="UP000001096">
    <property type="component" value="Unassembled WGS sequence"/>
</dbReference>
<proteinExistence type="predicted"/>
<keyword evidence="2" id="KW-1185">Reference proteome</keyword>
<dbReference type="RefSeq" id="WP_006019837.1">
    <property type="nucleotide sequence ID" value="NZ_KB375282.1"/>
</dbReference>
<evidence type="ECO:0000313" key="1">
    <source>
        <dbReference type="EMBL" id="EKS42024.1"/>
    </source>
</evidence>
<dbReference type="HOGENOM" id="CLU_2581886_0_0_5"/>
<gene>
    <name evidence="1" type="ORF">HMPREF9695_01116</name>
</gene>
<dbReference type="AlphaFoldDB" id="K8PMJ8"/>
<reference evidence="1 2" key="1">
    <citation type="submission" date="2012-04" db="EMBL/GenBank/DDBJ databases">
        <title>The Genome Sequence of Afipia broomeae ATCC 49717.</title>
        <authorList>
            <consortium name="The Broad Institute Genome Sequencing Platform"/>
            <person name="Earl A."/>
            <person name="Ward D."/>
            <person name="Feldgarden M."/>
            <person name="Gevers D."/>
            <person name="Huys G."/>
            <person name="Walker B."/>
            <person name="Young S.K."/>
            <person name="Zeng Q."/>
            <person name="Gargeya S."/>
            <person name="Fitzgerald M."/>
            <person name="Haas B."/>
            <person name="Abouelleil A."/>
            <person name="Alvarado L."/>
            <person name="Arachchi H.M."/>
            <person name="Berlin A."/>
            <person name="Chapman S.B."/>
            <person name="Goldberg J."/>
            <person name="Griggs A."/>
            <person name="Gujja S."/>
            <person name="Hansen M."/>
            <person name="Howarth C."/>
            <person name="Imamovic A."/>
            <person name="Larimer J."/>
            <person name="McCowen C."/>
            <person name="Montmayeur A."/>
            <person name="Murphy C."/>
            <person name="Neiman D."/>
            <person name="Pearson M."/>
            <person name="Priest M."/>
            <person name="Roberts A."/>
            <person name="Saif S."/>
            <person name="Shea T."/>
            <person name="Sisk P."/>
            <person name="Sykes S."/>
            <person name="Wortman J."/>
            <person name="Nusbaum C."/>
            <person name="Birren B."/>
        </authorList>
    </citation>
    <scope>NUCLEOTIDE SEQUENCE [LARGE SCALE GENOMIC DNA]</scope>
    <source>
        <strain evidence="1 2">ATCC 49717</strain>
    </source>
</reference>
<organism evidence="1 2">
    <name type="scientific">Afipia broomeae ATCC 49717</name>
    <dbReference type="NCBI Taxonomy" id="883078"/>
    <lineage>
        <taxon>Bacteria</taxon>
        <taxon>Pseudomonadati</taxon>
        <taxon>Pseudomonadota</taxon>
        <taxon>Alphaproteobacteria</taxon>
        <taxon>Hyphomicrobiales</taxon>
        <taxon>Nitrobacteraceae</taxon>
        <taxon>Afipia</taxon>
    </lineage>
</organism>
<evidence type="ECO:0000313" key="2">
    <source>
        <dbReference type="Proteomes" id="UP000001096"/>
    </source>
</evidence>
<sequence length="80" mass="8689">MTAQEHVLDAVLRAQGVLADYIEPGPRDCAQTLTKLYAIFADDRLTNAVNTLNLEAVHAAMASADTSKQIFTSPRRRTSG</sequence>
<comment type="caution">
    <text evidence="1">The sequence shown here is derived from an EMBL/GenBank/DDBJ whole genome shotgun (WGS) entry which is preliminary data.</text>
</comment>
<dbReference type="PATRIC" id="fig|883078.3.peg.1150"/>
<accession>K8PMJ8</accession>
<protein>
    <submittedName>
        <fullName evidence="1">Uncharacterized protein</fullName>
    </submittedName>
</protein>
<dbReference type="EMBL" id="AGWX01000001">
    <property type="protein sequence ID" value="EKS42024.1"/>
    <property type="molecule type" value="Genomic_DNA"/>
</dbReference>
<name>K8PMJ8_9BRAD</name>